<comment type="subcellular location">
    <subcellularLocation>
        <location evidence="1">Periplasm</location>
    </subcellularLocation>
</comment>
<comment type="caution">
    <text evidence="4">The sequence shown here is derived from an EMBL/GenBank/DDBJ whole genome shotgun (WGS) entry which is preliminary data.</text>
</comment>
<organism evidence="4 5">
    <name type="scientific">Kaistia dalseonensis</name>
    <dbReference type="NCBI Taxonomy" id="410840"/>
    <lineage>
        <taxon>Bacteria</taxon>
        <taxon>Pseudomonadati</taxon>
        <taxon>Pseudomonadota</taxon>
        <taxon>Alphaproteobacteria</taxon>
        <taxon>Hyphomicrobiales</taxon>
        <taxon>Kaistiaceae</taxon>
        <taxon>Kaistia</taxon>
    </lineage>
</organism>
<dbReference type="InterPro" id="IPR030678">
    <property type="entry name" value="Peptide/Ni-bd"/>
</dbReference>
<evidence type="ECO:0000313" key="4">
    <source>
        <dbReference type="EMBL" id="MDQ0438103.1"/>
    </source>
</evidence>
<dbReference type="Pfam" id="PF00496">
    <property type="entry name" value="SBP_bac_5"/>
    <property type="match status" value="1"/>
</dbReference>
<reference evidence="4 5" key="1">
    <citation type="submission" date="2023-07" db="EMBL/GenBank/DDBJ databases">
        <title>Genomic Encyclopedia of Type Strains, Phase IV (KMG-IV): sequencing the most valuable type-strain genomes for metagenomic binning, comparative biology and taxonomic classification.</title>
        <authorList>
            <person name="Goeker M."/>
        </authorList>
    </citation>
    <scope>NUCLEOTIDE SEQUENCE [LARGE SCALE GENOMIC DNA]</scope>
    <source>
        <strain evidence="4 5">B6-8</strain>
    </source>
</reference>
<dbReference type="InterPro" id="IPR039424">
    <property type="entry name" value="SBP_5"/>
</dbReference>
<evidence type="ECO:0000259" key="3">
    <source>
        <dbReference type="Pfam" id="PF00496"/>
    </source>
</evidence>
<evidence type="ECO:0000313" key="5">
    <source>
        <dbReference type="Proteomes" id="UP001241603"/>
    </source>
</evidence>
<dbReference type="EMBL" id="JAUSVO010000003">
    <property type="protein sequence ID" value="MDQ0438103.1"/>
    <property type="molecule type" value="Genomic_DNA"/>
</dbReference>
<comment type="similarity">
    <text evidence="2">Belongs to the bacterial solute-binding protein 5 family.</text>
</comment>
<dbReference type="CDD" id="cd08509">
    <property type="entry name" value="PBP2_TmCBP_oligosaccharides_like"/>
    <property type="match status" value="1"/>
</dbReference>
<keyword evidence="5" id="KW-1185">Reference proteome</keyword>
<name>A0ABU0H8A1_9HYPH</name>
<dbReference type="PANTHER" id="PTHR30290:SF65">
    <property type="entry name" value="MONOACYL PHOSPHATIDYLINOSITOL TETRAMANNOSIDE-BINDING PROTEIN LPQW-RELATED"/>
    <property type="match status" value="1"/>
</dbReference>
<dbReference type="PANTHER" id="PTHR30290">
    <property type="entry name" value="PERIPLASMIC BINDING COMPONENT OF ABC TRANSPORTER"/>
    <property type="match status" value="1"/>
</dbReference>
<evidence type="ECO:0000256" key="1">
    <source>
        <dbReference type="ARBA" id="ARBA00004418"/>
    </source>
</evidence>
<dbReference type="InterPro" id="IPR000914">
    <property type="entry name" value="SBP_5_dom"/>
</dbReference>
<protein>
    <submittedName>
        <fullName evidence="4">Peptide/nickel transport system substrate-binding protein</fullName>
    </submittedName>
</protein>
<dbReference type="Gene3D" id="3.40.190.10">
    <property type="entry name" value="Periplasmic binding protein-like II"/>
    <property type="match status" value="1"/>
</dbReference>
<proteinExistence type="inferred from homology"/>
<gene>
    <name evidence="4" type="ORF">QO014_002495</name>
</gene>
<dbReference type="SUPFAM" id="SSF53850">
    <property type="entry name" value="Periplasmic binding protein-like II"/>
    <property type="match status" value="1"/>
</dbReference>
<dbReference type="RefSeq" id="WP_266349014.1">
    <property type="nucleotide sequence ID" value="NZ_JAPKNG010000003.1"/>
</dbReference>
<sequence>MSETRNRSGIRSGGIAVFGAAALMVGSMLAGVPALAQEMTDVGTPRDQTLIVDMLNARVANPNTMNPYQQGVTINQGLHQMAEALMWDIDTASGKQIPDLAADMPEALNSDYTKFKVKLRQGLTWSDGKPFTADDVVFTADMIAKTSGIAYSAAFNNAIKKFTKVDDYTVEIETTKPTPRLPIVLGSLIYGNPFHVVPKHVWEKVDPATFSNFPPVTISAYKYKSSDPNGSWFLWEKREDWKNSDVGQIVGEPKAQYVLFRSYGTEEKRVLAMAQNNMDILTDISPESLDILRKQNPNVHAWYDGFPYANLDDPCERGIHFNTSKAPYDKAETRWALALAINLQQASIATFSGMLRASPLGMPPTSVLMKTYHKPMVPWLTDFALSDGYKPFDPDYAVKLADQLRSEGATDIPTDPDKVRDLLGVGWWKFDPDEASKLLTAQGFKKDGDKWQTPDGKPWTITINAPADFEVQSQRLAFAVANEWNAFGIETNVQQMQDGPFFTAENTGNYEVGSYWGSSCGIVPDPFVRMEGWHKDYVRPNGTATSSNQGRYSNDELSALIDKLRTVPSEDPQVVEIGTDILKELVKGLPSIEMFGTSKFVPVNETYWTNYPSATNYYEGPWWWWSNFKFIAAKIEPKAK</sequence>
<dbReference type="Gene3D" id="3.10.105.10">
    <property type="entry name" value="Dipeptide-binding Protein, Domain 3"/>
    <property type="match status" value="1"/>
</dbReference>
<dbReference type="PIRSF" id="PIRSF002741">
    <property type="entry name" value="MppA"/>
    <property type="match status" value="1"/>
</dbReference>
<feature type="domain" description="Solute-binding protein family 5" evidence="3">
    <location>
        <begin position="97"/>
        <end position="527"/>
    </location>
</feature>
<dbReference type="Proteomes" id="UP001241603">
    <property type="component" value="Unassembled WGS sequence"/>
</dbReference>
<evidence type="ECO:0000256" key="2">
    <source>
        <dbReference type="ARBA" id="ARBA00005695"/>
    </source>
</evidence>
<accession>A0ABU0H8A1</accession>